<dbReference type="AlphaFoldDB" id="A0A2T0REW8"/>
<evidence type="ECO:0000313" key="4">
    <source>
        <dbReference type="Proteomes" id="UP000239209"/>
    </source>
</evidence>
<reference evidence="3 4" key="1">
    <citation type="submission" date="2018-03" db="EMBL/GenBank/DDBJ databases">
        <title>Genomic Encyclopedia of Archaeal and Bacterial Type Strains, Phase II (KMG-II): from individual species to whole genera.</title>
        <authorList>
            <person name="Goeker M."/>
        </authorList>
    </citation>
    <scope>NUCLEOTIDE SEQUENCE [LARGE SCALE GENOMIC DNA]</scope>
    <source>
        <strain evidence="3 4">DSM 45348</strain>
    </source>
</reference>
<dbReference type="InterPro" id="IPR001466">
    <property type="entry name" value="Beta-lactam-related"/>
</dbReference>
<dbReference type="EMBL" id="PVZG01000029">
    <property type="protein sequence ID" value="PRY19713.1"/>
    <property type="molecule type" value="Genomic_DNA"/>
</dbReference>
<evidence type="ECO:0000256" key="1">
    <source>
        <dbReference type="SAM" id="SignalP"/>
    </source>
</evidence>
<dbReference type="InterPro" id="IPR012338">
    <property type="entry name" value="Beta-lactam/transpept-like"/>
</dbReference>
<dbReference type="PANTHER" id="PTHR46825:SF7">
    <property type="entry name" value="D-ALANYL-D-ALANINE CARBOXYPEPTIDASE"/>
    <property type="match status" value="1"/>
</dbReference>
<evidence type="ECO:0000313" key="3">
    <source>
        <dbReference type="EMBL" id="PRY19713.1"/>
    </source>
</evidence>
<keyword evidence="1" id="KW-0732">Signal</keyword>
<dbReference type="SUPFAM" id="SSF56601">
    <property type="entry name" value="beta-lactamase/transpeptidase-like"/>
    <property type="match status" value="1"/>
</dbReference>
<dbReference type="Gene3D" id="3.40.710.10">
    <property type="entry name" value="DD-peptidase/beta-lactamase superfamily"/>
    <property type="match status" value="1"/>
</dbReference>
<comment type="caution">
    <text evidence="3">The sequence shown here is derived from an EMBL/GenBank/DDBJ whole genome shotgun (WGS) entry which is preliminary data.</text>
</comment>
<accession>A0A2T0REW8</accession>
<dbReference type="Pfam" id="PF00144">
    <property type="entry name" value="Beta-lactamase"/>
    <property type="match status" value="1"/>
</dbReference>
<evidence type="ECO:0000259" key="2">
    <source>
        <dbReference type="Pfam" id="PF00144"/>
    </source>
</evidence>
<gene>
    <name evidence="3" type="ORF">CLV70_1299</name>
</gene>
<dbReference type="Proteomes" id="UP000239209">
    <property type="component" value="Unassembled WGS sequence"/>
</dbReference>
<organism evidence="3 4">
    <name type="scientific">Pseudosporangium ferrugineum</name>
    <dbReference type="NCBI Taxonomy" id="439699"/>
    <lineage>
        <taxon>Bacteria</taxon>
        <taxon>Bacillati</taxon>
        <taxon>Actinomycetota</taxon>
        <taxon>Actinomycetes</taxon>
        <taxon>Micromonosporales</taxon>
        <taxon>Micromonosporaceae</taxon>
        <taxon>Pseudosporangium</taxon>
    </lineage>
</organism>
<protein>
    <submittedName>
        <fullName evidence="3">Alkaline D-peptidase</fullName>
    </submittedName>
</protein>
<dbReference type="RefSeq" id="WP_106130915.1">
    <property type="nucleotide sequence ID" value="NZ_PVZG01000029.1"/>
</dbReference>
<feature type="domain" description="Beta-lactamase-related" evidence="2">
    <location>
        <begin position="53"/>
        <end position="387"/>
    </location>
</feature>
<dbReference type="InterPro" id="IPR050491">
    <property type="entry name" value="AmpC-like"/>
</dbReference>
<keyword evidence="4" id="KW-1185">Reference proteome</keyword>
<feature type="signal peptide" evidence="1">
    <location>
        <begin position="1"/>
        <end position="20"/>
    </location>
</feature>
<dbReference type="PANTHER" id="PTHR46825">
    <property type="entry name" value="D-ALANYL-D-ALANINE-CARBOXYPEPTIDASE/ENDOPEPTIDASE AMPH"/>
    <property type="match status" value="1"/>
</dbReference>
<proteinExistence type="predicted"/>
<dbReference type="OrthoDB" id="3174977at2"/>
<sequence length="409" mass="44522">MKKSLVALLAGVTVAGTALAGVGVSQASVEHRPAPVQYRPPLEATLQADADAMLKYGMPGVLAEVDTPRGNVTVRSGYGDLAKRTPVPWNAKFRIGSFTKSYVAATLLQLVGERKVSLEDKVDRYLPGVVEGNGNDGRKITVRQLLQHTSGLPEYTDGMDTYTSLPNFQKGRYDSWTDKELVALAMKFPPKFKPGAEWSYSNTNYTLAGMIIEKVTRHTWQHEVRKRIVAPLGLRDTSLPGTKLTVPKPHAVGYTRFPGPNATEENPDWSEQVDATILNPSYGGAAGEMISTTDDGNKFLKALMRGKVLRPAQLREMLRTVPTPEIYHSQLPGLRYGLGIMWVDNSCGGSWGHGGSIEGYWTRNGVTRDGSRAVTVSLNTDKSVPAAGVQPLKHDIALDLIDHALCGVR</sequence>
<name>A0A2T0REW8_9ACTN</name>
<feature type="chain" id="PRO_5039500783" evidence="1">
    <location>
        <begin position="21"/>
        <end position="409"/>
    </location>
</feature>